<name>A0A212L598_9BACT</name>
<sequence>MQPKTLLAQAKLLNQRAVALNVGLLQVVQNIAATANKLQQARAGVKVLLVLFEVTGEVFNTGSKQGNLHFRGAGVAFMFGVGVNDRFLLSYIHYHSSSP</sequence>
<reference evidence="1" key="1">
    <citation type="submission" date="2016-08" db="EMBL/GenBank/DDBJ databases">
        <authorList>
            <person name="Seilhamer J.J."/>
        </authorList>
    </citation>
    <scope>NUCLEOTIDE SEQUENCE</scope>
    <source>
        <strain evidence="1">86-1</strain>
    </source>
</reference>
<accession>A0A212L598</accession>
<dbReference type="EMBL" id="FMJC01000002">
    <property type="protein sequence ID" value="SCM72708.1"/>
    <property type="molecule type" value="Genomic_DNA"/>
</dbReference>
<proteinExistence type="predicted"/>
<evidence type="ECO:0000313" key="1">
    <source>
        <dbReference type="EMBL" id="SCM72708.1"/>
    </source>
</evidence>
<dbReference type="AlphaFoldDB" id="A0A212L598"/>
<protein>
    <submittedName>
        <fullName evidence="1">Uncharacterized protein</fullName>
    </submittedName>
</protein>
<gene>
    <name evidence="1" type="ORF">KL86DES1_20791</name>
</gene>
<organism evidence="1">
    <name type="scientific">uncultured Desulfovibrio sp</name>
    <dbReference type="NCBI Taxonomy" id="167968"/>
    <lineage>
        <taxon>Bacteria</taxon>
        <taxon>Pseudomonadati</taxon>
        <taxon>Thermodesulfobacteriota</taxon>
        <taxon>Desulfovibrionia</taxon>
        <taxon>Desulfovibrionales</taxon>
        <taxon>Desulfovibrionaceae</taxon>
        <taxon>Desulfovibrio</taxon>
        <taxon>environmental samples</taxon>
    </lineage>
</organism>